<name>A0A1T4MI97_9BACT</name>
<organism evidence="1 2">
    <name type="scientific">Segatella oulorum</name>
    <dbReference type="NCBI Taxonomy" id="28136"/>
    <lineage>
        <taxon>Bacteria</taxon>
        <taxon>Pseudomonadati</taxon>
        <taxon>Bacteroidota</taxon>
        <taxon>Bacteroidia</taxon>
        <taxon>Bacteroidales</taxon>
        <taxon>Prevotellaceae</taxon>
        <taxon>Segatella</taxon>
    </lineage>
</organism>
<dbReference type="AlphaFoldDB" id="A0A1T4MI97"/>
<reference evidence="1 2" key="1">
    <citation type="submission" date="2017-02" db="EMBL/GenBank/DDBJ databases">
        <authorList>
            <person name="Peterson S.W."/>
        </authorList>
    </citation>
    <scope>NUCLEOTIDE SEQUENCE [LARGE SCALE GENOMIC DNA]</scope>
    <source>
        <strain evidence="1 2">ATCC 43324</strain>
    </source>
</reference>
<gene>
    <name evidence="1" type="ORF">SAMN02745202_00761</name>
</gene>
<evidence type="ECO:0000313" key="2">
    <source>
        <dbReference type="Proteomes" id="UP000190065"/>
    </source>
</evidence>
<dbReference type="STRING" id="28136.SAMN02745202_00761"/>
<protein>
    <submittedName>
        <fullName evidence="1">Uncharacterized protein</fullName>
    </submittedName>
</protein>
<proteinExistence type="predicted"/>
<accession>A0A1T4MI97</accession>
<dbReference type="EMBL" id="FUXK01000006">
    <property type="protein sequence ID" value="SJZ66739.1"/>
    <property type="molecule type" value="Genomic_DNA"/>
</dbReference>
<evidence type="ECO:0000313" key="1">
    <source>
        <dbReference type="EMBL" id="SJZ66739.1"/>
    </source>
</evidence>
<dbReference type="Proteomes" id="UP000190065">
    <property type="component" value="Unassembled WGS sequence"/>
</dbReference>
<sequence>MSYIYDFAIYMRFCRGLSGMIKKIKMLTKKLSQTLARDYFFVIFA</sequence>